<evidence type="ECO:0000256" key="7">
    <source>
        <dbReference type="ARBA" id="ARBA00023128"/>
    </source>
</evidence>
<dbReference type="PANTHER" id="PTHR10780">
    <property type="entry name" value="MITOCHONDRIAL CARRIER HOMOLOG"/>
    <property type="match status" value="1"/>
</dbReference>
<dbReference type="GO" id="GO:0005741">
    <property type="term" value="C:mitochondrial outer membrane"/>
    <property type="evidence" value="ECO:0007669"/>
    <property type="project" value="UniProtKB-SubCell"/>
</dbReference>
<gene>
    <name evidence="11" type="primary">slc25a-25</name>
</gene>
<dbReference type="InterPro" id="IPR023395">
    <property type="entry name" value="MCP_dom_sf"/>
</dbReference>
<dbReference type="SUPFAM" id="SSF103506">
    <property type="entry name" value="Mitochondrial carrier"/>
    <property type="match status" value="1"/>
</dbReference>
<protein>
    <submittedName>
        <fullName evidence="11">Slc25a-25</fullName>
    </submittedName>
</protein>
<evidence type="ECO:0000256" key="6">
    <source>
        <dbReference type="ARBA" id="ARBA00022989"/>
    </source>
</evidence>
<reference evidence="11" key="1">
    <citation type="journal article" date="2015" name="Elife">
        <title>Stem cells and fluid flow drive cyst formation in an invertebrate excretory organ.</title>
        <authorList>
            <person name="Thi-Kim Vu H."/>
            <person name="Rink J.C."/>
            <person name="McKinney S.A."/>
            <person name="McClain M."/>
            <person name="Lakshmanaperumal N."/>
            <person name="Alexander R."/>
            <person name="Sanchez Alvarado A."/>
        </authorList>
    </citation>
    <scope>NUCLEOTIDE SEQUENCE</scope>
</reference>
<comment type="subcellular location">
    <subcellularLocation>
        <location evidence="1">Mitochondrion outer membrane</location>
        <topology evidence="1">Multi-pass membrane protein</topology>
    </subcellularLocation>
</comment>
<keyword evidence="6" id="KW-1133">Transmembrane helix</keyword>
<evidence type="ECO:0000256" key="4">
    <source>
        <dbReference type="ARBA" id="ARBA00022737"/>
    </source>
</evidence>
<keyword evidence="7" id="KW-0496">Mitochondrion</keyword>
<organism evidence="11">
    <name type="scientific">Schmidtea mediterranea</name>
    <name type="common">Freshwater planarian flatworm</name>
    <dbReference type="NCBI Taxonomy" id="79327"/>
    <lineage>
        <taxon>Eukaryota</taxon>
        <taxon>Metazoa</taxon>
        <taxon>Spiralia</taxon>
        <taxon>Lophotrochozoa</taxon>
        <taxon>Platyhelminthes</taxon>
        <taxon>Rhabditophora</taxon>
        <taxon>Seriata</taxon>
        <taxon>Tricladida</taxon>
        <taxon>Continenticola</taxon>
        <taxon>Geoplanoidea</taxon>
        <taxon>Dugesiidae</taxon>
        <taxon>Schmidtea</taxon>
    </lineage>
</organism>
<comment type="similarity">
    <text evidence="2 10">Belongs to the mitochondrial carrier (TC 2.A.29) family.</text>
</comment>
<dbReference type="AlphaFoldDB" id="A0A0H3YKB9"/>
<keyword evidence="4" id="KW-0677">Repeat</keyword>
<evidence type="ECO:0000256" key="3">
    <source>
        <dbReference type="ARBA" id="ARBA00022692"/>
    </source>
</evidence>
<name>A0A0H3YKB9_SCHMD</name>
<evidence type="ECO:0000256" key="9">
    <source>
        <dbReference type="PROSITE-ProRule" id="PRU00282"/>
    </source>
</evidence>
<sequence>MSIVDETSKSDSLSLLFPQIFNPLKYAKVLIQLGYEPISPFMGHNLFSIFNVTNKTWRYPWIGNYIYYMYQKRGITHVLTAGLFARLSFTTLSGVSQRIITQRICENTTEDEIEDVMEKNSWGDFYVILVEISVFKLYEVIITHPFKVIMTRQMADFIVDENDHAWFIQAVLCIIKESGWKGFYKGIVPSIFAELCRCAIYYGSCRLVYNMLKSPSQLRTPEGEIDRMAKRNETVKLLCRSVLKYAFSNVFYPFEVVSTVMMLDGVNLNKHIQLSDFKSWRKCWRTLKLENQLYRGYSFIFRNHVKFSGSV</sequence>
<proteinExistence type="evidence at transcript level"/>
<evidence type="ECO:0000256" key="1">
    <source>
        <dbReference type="ARBA" id="ARBA00004374"/>
    </source>
</evidence>
<dbReference type="PROSITE" id="PS50920">
    <property type="entry name" value="SOLCAR"/>
    <property type="match status" value="1"/>
</dbReference>
<keyword evidence="3 9" id="KW-0812">Transmembrane</keyword>
<dbReference type="OrthoDB" id="10253709at2759"/>
<evidence type="ECO:0000256" key="8">
    <source>
        <dbReference type="ARBA" id="ARBA00023136"/>
    </source>
</evidence>
<evidence type="ECO:0000256" key="10">
    <source>
        <dbReference type="RuleBase" id="RU000488"/>
    </source>
</evidence>
<dbReference type="EMBL" id="KT163643">
    <property type="protein sequence ID" value="AKN21593.1"/>
    <property type="molecule type" value="mRNA"/>
</dbReference>
<evidence type="ECO:0000256" key="5">
    <source>
        <dbReference type="ARBA" id="ARBA00022787"/>
    </source>
</evidence>
<evidence type="ECO:0000313" key="11">
    <source>
        <dbReference type="EMBL" id="AKN21593.1"/>
    </source>
</evidence>
<accession>A0A0H3YKB9</accession>
<dbReference type="PANTHER" id="PTHR10780:SF18">
    <property type="entry name" value="LD43650P"/>
    <property type="match status" value="1"/>
</dbReference>
<keyword evidence="5" id="KW-1000">Mitochondrion outer membrane</keyword>
<evidence type="ECO:0000256" key="2">
    <source>
        <dbReference type="ARBA" id="ARBA00006375"/>
    </source>
</evidence>
<keyword evidence="10" id="KW-0813">Transport</keyword>
<keyword evidence="8 9" id="KW-0472">Membrane</keyword>
<dbReference type="InterPro" id="IPR018108">
    <property type="entry name" value="MCP_transmembrane"/>
</dbReference>
<dbReference type="Gene3D" id="1.50.40.10">
    <property type="entry name" value="Mitochondrial carrier domain"/>
    <property type="match status" value="1"/>
</dbReference>
<feature type="repeat" description="Solcar" evidence="9">
    <location>
        <begin position="123"/>
        <end position="211"/>
    </location>
</feature>
<dbReference type="Pfam" id="PF00153">
    <property type="entry name" value="Mito_carr"/>
    <property type="match status" value="1"/>
</dbReference>